<evidence type="ECO:0000256" key="6">
    <source>
        <dbReference type="ARBA" id="ARBA00022692"/>
    </source>
</evidence>
<feature type="compositionally biased region" description="Polar residues" evidence="14">
    <location>
        <begin position="295"/>
        <end position="314"/>
    </location>
</feature>
<sequence>MPAIALRVPLPGNGTVSRPSRSRKGKVARPSLALSAPLPRPFRRGRLVRGALRWEAPGRVGRLSGCHGGRAGGPRGFAASLRCRRHRAGLGTTGAGRWDAGVLTSLLPVAGVLLRDVQVLTLQRGRYTTARRTAAVPQLQCTGGSAGCSYIPEVVQCYNRGWDGYDVQWECKADLESTLRFGQIEVSCEGYNYPDDPYILRGSCSLLFRLELTKEGEWKAKNSGGFGSGYYQSTKDSSDSGAGTIFVIVLLILAFGVYKFFLSNQQPQQSFGDSDGFTRPSWQSHQAPPPPGFKSSFTGDNSFGTRSSHETNSGPGFWTGLGAGGLLGYLAGSQR</sequence>
<evidence type="ECO:0000256" key="10">
    <source>
        <dbReference type="ARBA" id="ARBA00022989"/>
    </source>
</evidence>
<evidence type="ECO:0000256" key="4">
    <source>
        <dbReference type="ARBA" id="ARBA00022448"/>
    </source>
</evidence>
<accession>A0A226MUP6</accession>
<evidence type="ECO:0000256" key="14">
    <source>
        <dbReference type="SAM" id="MobiDB-lite"/>
    </source>
</evidence>
<keyword evidence="11" id="KW-0406">Ion transport</keyword>
<keyword evidence="12 15" id="KW-0472">Membrane</keyword>
<evidence type="ECO:0000256" key="12">
    <source>
        <dbReference type="ARBA" id="ARBA00023136"/>
    </source>
</evidence>
<dbReference type="GO" id="GO:0005789">
    <property type="term" value="C:endoplasmic reticulum membrane"/>
    <property type="evidence" value="ECO:0007669"/>
    <property type="project" value="UniProtKB-SubCell"/>
</dbReference>
<keyword evidence="5" id="KW-0109">Calcium transport</keyword>
<feature type="region of interest" description="Disordered" evidence="14">
    <location>
        <begin position="1"/>
        <end position="31"/>
    </location>
</feature>
<evidence type="ECO:0000256" key="5">
    <source>
        <dbReference type="ARBA" id="ARBA00022568"/>
    </source>
</evidence>
<feature type="region of interest" description="Disordered" evidence="14">
    <location>
        <begin position="271"/>
        <end position="320"/>
    </location>
</feature>
<dbReference type="GO" id="GO:0006816">
    <property type="term" value="P:calcium ion transport"/>
    <property type="evidence" value="ECO:0007669"/>
    <property type="project" value="UniProtKB-KW"/>
</dbReference>
<organism evidence="16 17">
    <name type="scientific">Callipepla squamata</name>
    <name type="common">Scaled quail</name>
    <dbReference type="NCBI Taxonomy" id="9009"/>
    <lineage>
        <taxon>Eukaryota</taxon>
        <taxon>Metazoa</taxon>
        <taxon>Chordata</taxon>
        <taxon>Craniata</taxon>
        <taxon>Vertebrata</taxon>
        <taxon>Euteleostomi</taxon>
        <taxon>Archelosauria</taxon>
        <taxon>Archosauria</taxon>
        <taxon>Dinosauria</taxon>
        <taxon>Saurischia</taxon>
        <taxon>Theropoda</taxon>
        <taxon>Coelurosauria</taxon>
        <taxon>Aves</taxon>
        <taxon>Neognathae</taxon>
        <taxon>Galloanserae</taxon>
        <taxon>Galliformes</taxon>
        <taxon>Odontophoridae</taxon>
        <taxon>Callipepla</taxon>
    </lineage>
</organism>
<dbReference type="PANTHER" id="PTHR15929:SF0">
    <property type="entry name" value="STORE-OPERATED CALCIUM ENTRY-ASSOCIATED REGULATORY FACTOR"/>
    <property type="match status" value="1"/>
</dbReference>
<evidence type="ECO:0000256" key="13">
    <source>
        <dbReference type="ARBA" id="ARBA00031116"/>
    </source>
</evidence>
<name>A0A226MUP6_CALSU</name>
<evidence type="ECO:0000313" key="17">
    <source>
        <dbReference type="Proteomes" id="UP000198323"/>
    </source>
</evidence>
<keyword evidence="10 15" id="KW-1133">Transmembrane helix</keyword>
<dbReference type="STRING" id="9009.A0A226MUP6"/>
<keyword evidence="4" id="KW-0813">Transport</keyword>
<evidence type="ECO:0000256" key="15">
    <source>
        <dbReference type="SAM" id="Phobius"/>
    </source>
</evidence>
<comment type="subcellular location">
    <subcellularLocation>
        <location evidence="1">Endoplasmic reticulum membrane</location>
        <topology evidence="1">Single-pass type I membrane protein</topology>
    </subcellularLocation>
</comment>
<keyword evidence="8" id="KW-0256">Endoplasmic reticulum</keyword>
<dbReference type="InterPro" id="IPR009567">
    <property type="entry name" value="SARAF"/>
</dbReference>
<comment type="similarity">
    <text evidence="2">Belongs to the SARAF family.</text>
</comment>
<proteinExistence type="inferred from homology"/>
<evidence type="ECO:0000256" key="9">
    <source>
        <dbReference type="ARBA" id="ARBA00022837"/>
    </source>
</evidence>
<protein>
    <recommendedName>
        <fullName evidence="3">Store-operated calcium entry-associated regulatory factor</fullName>
    </recommendedName>
    <alternativeName>
        <fullName evidence="13">Transmembrane protein 66</fullName>
    </alternativeName>
</protein>
<dbReference type="OrthoDB" id="20303at2759"/>
<evidence type="ECO:0000256" key="11">
    <source>
        <dbReference type="ARBA" id="ARBA00023065"/>
    </source>
</evidence>
<keyword evidence="6 15" id="KW-0812">Transmembrane</keyword>
<dbReference type="AlphaFoldDB" id="A0A226MUP6"/>
<dbReference type="GO" id="GO:2001256">
    <property type="term" value="P:regulation of store-operated calcium entry"/>
    <property type="evidence" value="ECO:0007669"/>
    <property type="project" value="InterPro"/>
</dbReference>
<dbReference type="EMBL" id="MCFN01000427">
    <property type="protein sequence ID" value="OXB58991.1"/>
    <property type="molecule type" value="Genomic_DNA"/>
</dbReference>
<comment type="caution">
    <text evidence="16">The sequence shown here is derived from an EMBL/GenBank/DDBJ whole genome shotgun (WGS) entry which is preliminary data.</text>
</comment>
<dbReference type="Pfam" id="PF06682">
    <property type="entry name" value="SARAF"/>
    <property type="match status" value="1"/>
</dbReference>
<evidence type="ECO:0000313" key="16">
    <source>
        <dbReference type="EMBL" id="OXB58991.1"/>
    </source>
</evidence>
<dbReference type="Proteomes" id="UP000198323">
    <property type="component" value="Unassembled WGS sequence"/>
</dbReference>
<gene>
    <name evidence="16" type="ORF">ASZ78_002475</name>
</gene>
<dbReference type="PANTHER" id="PTHR15929">
    <property type="entry name" value="STORE-OPERATED CALCIUM ENTRY-ASSOCIATED REGULATORY FACTOR"/>
    <property type="match status" value="1"/>
</dbReference>
<evidence type="ECO:0000256" key="3">
    <source>
        <dbReference type="ARBA" id="ARBA00016584"/>
    </source>
</evidence>
<feature type="transmembrane region" description="Helical" evidence="15">
    <location>
        <begin position="241"/>
        <end position="261"/>
    </location>
</feature>
<keyword evidence="7" id="KW-0732">Signal</keyword>
<keyword evidence="17" id="KW-1185">Reference proteome</keyword>
<evidence type="ECO:0000256" key="1">
    <source>
        <dbReference type="ARBA" id="ARBA00004115"/>
    </source>
</evidence>
<evidence type="ECO:0000256" key="7">
    <source>
        <dbReference type="ARBA" id="ARBA00022729"/>
    </source>
</evidence>
<reference evidence="16 17" key="1">
    <citation type="submission" date="2016-07" db="EMBL/GenBank/DDBJ databases">
        <title>Disparate Historic Effective Population Sizes Predicted by Modern Levels of Genome Diversity for the Scaled Quail (Callipepla squamata) and the Northern Bobwhite (Colinus virginianus): Inferences from First and Second Generation Draft Genome Assemblies for Sympatric New World Quail.</title>
        <authorList>
            <person name="Oldeschulte D.L."/>
            <person name="Halley Y.A."/>
            <person name="Bhattarai E.K."/>
            <person name="Brashear W.A."/>
            <person name="Hill J."/>
            <person name="Metz R.P."/>
            <person name="Johnson C.D."/>
            <person name="Rollins D."/>
            <person name="Peterson M.J."/>
            <person name="Bickhart D.M."/>
            <person name="Decker J.E."/>
            <person name="Seabury C.M."/>
        </authorList>
    </citation>
    <scope>NUCLEOTIDE SEQUENCE [LARGE SCALE GENOMIC DNA]</scope>
    <source>
        <strain evidence="16 17">Texas</strain>
        <tissue evidence="16">Leg muscle</tissue>
    </source>
</reference>
<keyword evidence="9" id="KW-0106">Calcium</keyword>
<evidence type="ECO:0000256" key="2">
    <source>
        <dbReference type="ARBA" id="ARBA00006833"/>
    </source>
</evidence>
<evidence type="ECO:0000256" key="8">
    <source>
        <dbReference type="ARBA" id="ARBA00022824"/>
    </source>
</evidence>